<reference evidence="3 4" key="1">
    <citation type="submission" date="2024-03" db="EMBL/GenBank/DDBJ databases">
        <title>The Acrasis kona genome and developmental transcriptomes reveal deep origins of eukaryotic multicellular pathways.</title>
        <authorList>
            <person name="Sheikh S."/>
            <person name="Fu C.-J."/>
            <person name="Brown M.W."/>
            <person name="Baldauf S.L."/>
        </authorList>
    </citation>
    <scope>NUCLEOTIDE SEQUENCE [LARGE SCALE GENOMIC DNA]</scope>
    <source>
        <strain evidence="3 4">ATCC MYA-3509</strain>
    </source>
</reference>
<dbReference type="SUPFAM" id="SSF51695">
    <property type="entry name" value="PLC-like phosphodiesterases"/>
    <property type="match status" value="1"/>
</dbReference>
<dbReference type="EMBL" id="JAOPGA020000807">
    <property type="protein sequence ID" value="KAL0482034.1"/>
    <property type="molecule type" value="Genomic_DNA"/>
</dbReference>
<protein>
    <submittedName>
        <fullName evidence="3">Glycerophosphodiester phosphodiesterase</fullName>
    </submittedName>
</protein>
<dbReference type="GO" id="GO:0006580">
    <property type="term" value="P:ethanolamine metabolic process"/>
    <property type="evidence" value="ECO:0007669"/>
    <property type="project" value="TreeGrafter"/>
</dbReference>
<accession>A0AAW2YY55</accession>
<dbReference type="PANTHER" id="PTHR46320:SF1">
    <property type="entry name" value="GLYCEROPHOSPHODIESTER PHOSPHODIESTERASE 1"/>
    <property type="match status" value="1"/>
</dbReference>
<feature type="transmembrane region" description="Helical" evidence="1">
    <location>
        <begin position="263"/>
        <end position="284"/>
    </location>
</feature>
<evidence type="ECO:0000313" key="3">
    <source>
        <dbReference type="EMBL" id="KAL0482034.1"/>
    </source>
</evidence>
<dbReference type="GO" id="GO:0008889">
    <property type="term" value="F:glycerophosphodiester phosphodiesterase activity"/>
    <property type="evidence" value="ECO:0007669"/>
    <property type="project" value="TreeGrafter"/>
</dbReference>
<dbReference type="Proteomes" id="UP001431209">
    <property type="component" value="Unassembled WGS sequence"/>
</dbReference>
<dbReference type="PANTHER" id="PTHR46320">
    <property type="entry name" value="GLYCEROPHOSPHODIESTER PHOSPHODIESTERASE 1"/>
    <property type="match status" value="1"/>
</dbReference>
<name>A0AAW2YY55_9EUKA</name>
<feature type="domain" description="GP-PDE" evidence="2">
    <location>
        <begin position="34"/>
        <end position="276"/>
    </location>
</feature>
<comment type="caution">
    <text evidence="3">The sequence shown here is derived from an EMBL/GenBank/DDBJ whole genome shotgun (WGS) entry which is preliminary data.</text>
</comment>
<dbReference type="Gene3D" id="3.20.20.190">
    <property type="entry name" value="Phosphatidylinositol (PI) phosphodiesterase"/>
    <property type="match status" value="1"/>
</dbReference>
<evidence type="ECO:0000313" key="4">
    <source>
        <dbReference type="Proteomes" id="UP001431209"/>
    </source>
</evidence>
<sequence>MIIFVSCAVLVATVLLLYYIFKLPESPSGAFFTNVLVGHRGARSKTFPFAENSISAAKYAMEHGSQGIEIDIMLSKDGVPIVFHDTNNLTRVCEAKPEYEANGEVGITDLTVEQIKTYKYLKGPREETIPTCEEFIEAVFEVDNKQVLMIEIKEYERSVEMAYAIDRIFKKHPQLYTQANVASFNPFVLYMVRKINPRIVTNFLFYKFIFADWFHYDGNSKAMSKDYPQFMKKLHSAAFASDASLALRAFYRWITSSVWFIDWVYYLCILTWIPSFIGCAILGFHSSIAKDEAFVRRLQSRGYITNIWVVNEEEQKQSLRKLGNCAITTDILFDK</sequence>
<dbReference type="GO" id="GO:0006644">
    <property type="term" value="P:phospholipid metabolic process"/>
    <property type="evidence" value="ECO:0007669"/>
    <property type="project" value="TreeGrafter"/>
</dbReference>
<organism evidence="3 4">
    <name type="scientific">Acrasis kona</name>
    <dbReference type="NCBI Taxonomy" id="1008807"/>
    <lineage>
        <taxon>Eukaryota</taxon>
        <taxon>Discoba</taxon>
        <taxon>Heterolobosea</taxon>
        <taxon>Tetramitia</taxon>
        <taxon>Eutetramitia</taxon>
        <taxon>Acrasidae</taxon>
        <taxon>Acrasis</taxon>
    </lineage>
</organism>
<dbReference type="GO" id="GO:0070291">
    <property type="term" value="P:N-acylethanolamine metabolic process"/>
    <property type="evidence" value="ECO:0007669"/>
    <property type="project" value="TreeGrafter"/>
</dbReference>
<proteinExistence type="predicted"/>
<dbReference type="InterPro" id="IPR017946">
    <property type="entry name" value="PLC-like_Pdiesterase_TIM-brl"/>
</dbReference>
<gene>
    <name evidence="3" type="ORF">AKO1_013284</name>
</gene>
<dbReference type="AlphaFoldDB" id="A0AAW2YY55"/>
<dbReference type="InterPro" id="IPR030395">
    <property type="entry name" value="GP_PDE_dom"/>
</dbReference>
<evidence type="ECO:0000259" key="2">
    <source>
        <dbReference type="PROSITE" id="PS51704"/>
    </source>
</evidence>
<dbReference type="PROSITE" id="PS51704">
    <property type="entry name" value="GP_PDE"/>
    <property type="match status" value="1"/>
</dbReference>
<evidence type="ECO:0000256" key="1">
    <source>
        <dbReference type="SAM" id="Phobius"/>
    </source>
</evidence>
<keyword evidence="1" id="KW-0812">Transmembrane</keyword>
<keyword evidence="4" id="KW-1185">Reference proteome</keyword>
<keyword evidence="1" id="KW-1133">Transmembrane helix</keyword>
<dbReference type="Pfam" id="PF03009">
    <property type="entry name" value="GDPD"/>
    <property type="match status" value="1"/>
</dbReference>
<dbReference type="GO" id="GO:0005886">
    <property type="term" value="C:plasma membrane"/>
    <property type="evidence" value="ECO:0007669"/>
    <property type="project" value="TreeGrafter"/>
</dbReference>
<keyword evidence="1" id="KW-0472">Membrane</keyword>